<evidence type="ECO:0000259" key="4">
    <source>
        <dbReference type="PROSITE" id="PS51192"/>
    </source>
</evidence>
<keyword evidence="6" id="KW-0347">Helicase</keyword>
<dbReference type="InterPro" id="IPR018973">
    <property type="entry name" value="MZB"/>
</dbReference>
<evidence type="ECO:0000259" key="5">
    <source>
        <dbReference type="PROSITE" id="PS51194"/>
    </source>
</evidence>
<dbReference type="EMBL" id="ASRX01000019">
    <property type="protein sequence ID" value="EYF06007.1"/>
    <property type="molecule type" value="Genomic_DNA"/>
</dbReference>
<dbReference type="PROSITE" id="PS51194">
    <property type="entry name" value="HELICASE_CTER"/>
    <property type="match status" value="1"/>
</dbReference>
<dbReference type="InterPro" id="IPR027417">
    <property type="entry name" value="P-loop_NTPase"/>
</dbReference>
<dbReference type="SUPFAM" id="SSF52540">
    <property type="entry name" value="P-loop containing nucleoside triphosphate hydrolases"/>
    <property type="match status" value="2"/>
</dbReference>
<dbReference type="InterPro" id="IPR014001">
    <property type="entry name" value="Helicase_ATP-bd"/>
</dbReference>
<evidence type="ECO:0000256" key="1">
    <source>
        <dbReference type="ARBA" id="ARBA00022741"/>
    </source>
</evidence>
<dbReference type="CDD" id="cd17923">
    <property type="entry name" value="DEXHc_Hrq1-like"/>
    <property type="match status" value="1"/>
</dbReference>
<dbReference type="PROSITE" id="PS51192">
    <property type="entry name" value="HELICASE_ATP_BIND_1"/>
    <property type="match status" value="1"/>
</dbReference>
<dbReference type="STRING" id="1192034.CAP_2467"/>
<dbReference type="GO" id="GO:0003676">
    <property type="term" value="F:nucleic acid binding"/>
    <property type="evidence" value="ECO:0007669"/>
    <property type="project" value="InterPro"/>
</dbReference>
<feature type="domain" description="Helicase C-terminal" evidence="5">
    <location>
        <begin position="945"/>
        <end position="1128"/>
    </location>
</feature>
<dbReference type="Proteomes" id="UP000019678">
    <property type="component" value="Unassembled WGS sequence"/>
</dbReference>
<feature type="domain" description="Helicase ATP-binding" evidence="4">
    <location>
        <begin position="101"/>
        <end position="276"/>
    </location>
</feature>
<dbReference type="InterPro" id="IPR011545">
    <property type="entry name" value="DEAD/DEAH_box_helicase_dom"/>
</dbReference>
<name>A0A017TAT1_9BACT</name>
<dbReference type="GO" id="GO:0036297">
    <property type="term" value="P:interstrand cross-link repair"/>
    <property type="evidence" value="ECO:0007669"/>
    <property type="project" value="TreeGrafter"/>
</dbReference>
<dbReference type="GO" id="GO:0043138">
    <property type="term" value="F:3'-5' DNA helicase activity"/>
    <property type="evidence" value="ECO:0007669"/>
    <property type="project" value="TreeGrafter"/>
</dbReference>
<dbReference type="PANTHER" id="PTHR47957">
    <property type="entry name" value="ATP-DEPENDENT HELICASE HRQ1"/>
    <property type="match status" value="1"/>
</dbReference>
<comment type="caution">
    <text evidence="6">The sequence shown here is derived from an EMBL/GenBank/DDBJ whole genome shotgun (WGS) entry which is preliminary data.</text>
</comment>
<feature type="region of interest" description="Disordered" evidence="3">
    <location>
        <begin position="498"/>
        <end position="518"/>
    </location>
</feature>
<dbReference type="Gene3D" id="3.40.50.300">
    <property type="entry name" value="P-loop containing nucleotide triphosphate hydrolases"/>
    <property type="match status" value="2"/>
</dbReference>
<gene>
    <name evidence="6" type="ORF">CAP_2467</name>
</gene>
<dbReference type="eggNOG" id="COG1201">
    <property type="taxonomic scope" value="Bacteria"/>
</dbReference>
<evidence type="ECO:0000313" key="7">
    <source>
        <dbReference type="Proteomes" id="UP000019678"/>
    </source>
</evidence>
<organism evidence="6 7">
    <name type="scientific">Chondromyces apiculatus DSM 436</name>
    <dbReference type="NCBI Taxonomy" id="1192034"/>
    <lineage>
        <taxon>Bacteria</taxon>
        <taxon>Pseudomonadati</taxon>
        <taxon>Myxococcota</taxon>
        <taxon>Polyangia</taxon>
        <taxon>Polyangiales</taxon>
        <taxon>Polyangiaceae</taxon>
        <taxon>Chondromyces</taxon>
    </lineage>
</organism>
<protein>
    <submittedName>
        <fullName evidence="6">Helicase/Type III restriction enzyme</fullName>
    </submittedName>
</protein>
<dbReference type="eggNOG" id="COG1205">
    <property type="taxonomic scope" value="Bacteria"/>
</dbReference>
<sequence>MFVSGKSMDVFSLRDSMVGEYRKFATSFTTIHAVDIRAQVEKIYADGRFWPDPLLQINPNYKRGANIETLIAGGALDPRTVEIFRADGAPLSLYKHQEQAIALASQGESYVVTTGTGSGKSLCFFIPIVSAVFAEKRGSAARRTRAIIIYPMNALANSQLEELDKFVANVQGDRLVTFARYTGQEDSEERRRIAENPPDILLTNFMMLELLMTRQDELDLKVIGNCAGLRFLVLDELHTYRGRQGADVALLVRRVRERLSPARLQCIGTSATMASEGTARNKQEVVADVASKLFSTTVDPSHVIIEELERVTDKSKRAESVKSALGPAIDARLPSNITDDELRKHPLAIWTETRLGITTTDANPAWHRARPRTLDEAARELAEEAGRDEKPCREALRTLLLVSSLPERDRTGNESGSHRSFFAFKLHQFISGAGHAFATLEPPGKRSVTVEGQQYLPGDPDKRLYPVHFCRECGHEYHPIRFVSEDGERKFLARDIDDAAPAKADDNEPEGEDESSSDREVFGFLTLHARDSEFTFADRDDDYPETWLDFDAAGNPRIKSHYRSARAREVLVAPNGKVGSGAKAWFIPGRFRFCLRCGATHSTSARDRTRLASLSAEGRSSATTVLVSSALRWMHGKDSGLPTHTRKLLGFTDNRQDAALQSGHFNDFLFVSLIRAAFLGALDVAGDKGLRSDQLGAAQQRALGFDRPVPELRSEWLLEPTLKGFNLQEAESALRQVLSYRVWFDQRRGWRYTNPNLEQLELVAVEYLGIDALASDEELFATAPDVLRLASPAVRKAVYTEVFDHLRKWMAIRSQVLDPTVIEQMLQKSHSRLRALWGFGNDEKPRKARWLLVAPPPRKDTSLRDEDLIVRGGSRSALGKLLKSSRGTRTSQEPDGRRLWENPSAVRALKSKDFDALIEVLLKAAVTHGLVSEEVTPFGDQTGFRLNDACVLFKRGTPAIDPNHSNENAFFRDFYANLAVTLREPVHPLFGFEAREHTAQVDGQKRAVREKRFRFGAKEREELRSDEKHLREIGEQSRFLPVLFCSPTMELGVDISALNAVYLRNVPPTPANYAQRSGRAGRSGQAALVLTYSSSQSPHDQYFFRDPKAMVHGEVRPPLLDLANRDLVESHLCAVWLACTELPLDPSIAELLVLSETGRPLKKEVKAPMALPKVAEEARRRIRRVLSLLEEDLSPALAPWYPGREVFADEVVERVLTRFEQAFNRWRDLFAAAEQQRDAARRTMDDYSAPQNEKRAAQSRHAQAIDQLNLLQSDTRNSNSPSSDFNTYRYLATEGFLPGYNFPRLPLMAYIPATNDGRGRQTYLQRPRFLALSEFGPRSLVYHEGRAYRVVRAMLSLNRQANVTADVRLPTKTVRICKACGAGHWTDEASMCHACSASLGDAEIVNHTYRIENVSTQPAERITANDEERQRQGFELQTTFEWATRDHALDVRKGVALDSDGEIGRLAYGPGATITRLNKGLRRRKDRTKLGFMMDPVSGYWAKNEDEGDDGTDPTASPRQWIVPSVQDRKNALLLQPQGTDLSQVTLTTVQHALLRGIEAVFQLEEGEILAEPMPQRDARTGFLFYEATEGGAGVLTRLVAEPERLAEVAREALAIMHFDLSNALPTTATTFIDAPGTACVAACYRCVMSYFNQPDHEQLDRRDEGARAFLLRLARGTLTGLAAPVQRRSTEPPPTGAAVGGDLTAAWFAYARGRELPSPDSEPLVIDEQPVALVWRNHYVAALFANNSALAAKLEDKGFEAVVLGESEAGWGEPATALAKLLGRVP</sequence>
<accession>A0A017TAT1</accession>
<dbReference type="InterPro" id="IPR001650">
    <property type="entry name" value="Helicase_C-like"/>
</dbReference>
<evidence type="ECO:0000313" key="6">
    <source>
        <dbReference type="EMBL" id="EYF06007.1"/>
    </source>
</evidence>
<keyword evidence="7" id="KW-1185">Reference proteome</keyword>
<evidence type="ECO:0000256" key="2">
    <source>
        <dbReference type="ARBA" id="ARBA00022840"/>
    </source>
</evidence>
<reference evidence="6 7" key="1">
    <citation type="submission" date="2013-05" db="EMBL/GenBank/DDBJ databases">
        <title>Genome assembly of Chondromyces apiculatus DSM 436.</title>
        <authorList>
            <person name="Sharma G."/>
            <person name="Khatri I."/>
            <person name="Kaur C."/>
            <person name="Mayilraj S."/>
            <person name="Subramanian S."/>
        </authorList>
    </citation>
    <scope>NUCLEOTIDE SEQUENCE [LARGE SCALE GENOMIC DNA]</scope>
    <source>
        <strain evidence="6 7">DSM 436</strain>
    </source>
</reference>
<dbReference type="SMART" id="SM00487">
    <property type="entry name" value="DEXDc"/>
    <property type="match status" value="1"/>
</dbReference>
<evidence type="ECO:0000256" key="3">
    <source>
        <dbReference type="SAM" id="MobiDB-lite"/>
    </source>
</evidence>
<dbReference type="PANTHER" id="PTHR47957:SF3">
    <property type="entry name" value="ATP-DEPENDENT HELICASE HRQ1"/>
    <property type="match status" value="1"/>
</dbReference>
<dbReference type="Pfam" id="PF09369">
    <property type="entry name" value="MZB"/>
    <property type="match status" value="1"/>
</dbReference>
<keyword evidence="6" id="KW-0378">Hydrolase</keyword>
<dbReference type="Pfam" id="PF00271">
    <property type="entry name" value="Helicase_C"/>
    <property type="match status" value="1"/>
</dbReference>
<dbReference type="SMART" id="SM00490">
    <property type="entry name" value="HELICc"/>
    <property type="match status" value="1"/>
</dbReference>
<keyword evidence="1" id="KW-0547">Nucleotide-binding</keyword>
<proteinExistence type="predicted"/>
<dbReference type="GO" id="GO:0006289">
    <property type="term" value="P:nucleotide-excision repair"/>
    <property type="evidence" value="ECO:0007669"/>
    <property type="project" value="TreeGrafter"/>
</dbReference>
<keyword evidence="2" id="KW-0067">ATP-binding</keyword>
<dbReference type="GO" id="GO:0005524">
    <property type="term" value="F:ATP binding"/>
    <property type="evidence" value="ECO:0007669"/>
    <property type="project" value="UniProtKB-KW"/>
</dbReference>
<dbReference type="Pfam" id="PF00270">
    <property type="entry name" value="DEAD"/>
    <property type="match status" value="1"/>
</dbReference>